<feature type="region of interest" description="Disordered" evidence="1">
    <location>
        <begin position="199"/>
        <end position="221"/>
    </location>
</feature>
<dbReference type="Proteomes" id="UP000236749">
    <property type="component" value="Segment"/>
</dbReference>
<proteinExistence type="predicted"/>
<evidence type="ECO:0000313" key="3">
    <source>
        <dbReference type="Proteomes" id="UP000236749"/>
    </source>
</evidence>
<accession>L7Y2Y2</accession>
<evidence type="ECO:0000256" key="1">
    <source>
        <dbReference type="SAM" id="MobiDB-lite"/>
    </source>
</evidence>
<organism evidence="2 3">
    <name type="scientific">Megavirus lba</name>
    <dbReference type="NCBI Taxonomy" id="1235314"/>
    <lineage>
        <taxon>Viruses</taxon>
        <taxon>Varidnaviria</taxon>
        <taxon>Bamfordvirae</taxon>
        <taxon>Nucleocytoviricota</taxon>
        <taxon>Megaviricetes</taxon>
        <taxon>Imitervirales</taxon>
        <taxon>Mimiviridae</taxon>
        <taxon>Megamimivirinae</taxon>
        <taxon>Megavirus</taxon>
        <taxon>Megavirus chilense</taxon>
    </lineage>
</organism>
<protein>
    <submittedName>
        <fullName evidence="2">Uncharacterized protein</fullName>
    </submittedName>
</protein>
<name>L7Y2Y2_9VIRU</name>
<evidence type="ECO:0000313" key="2">
    <source>
        <dbReference type="EMBL" id="AGD92472.1"/>
    </source>
</evidence>
<sequence>MDDSNRMNILCTMCLDDKNINALVGIICDNIKLSQRSIPKCKSMIKDNMKKNIYKLNRPPKNKYELKELIKILNKLCVTDIMETITKKYPESHIDKKKHVGKEQMRRELDVWGNRPNHIQDRPYIKPRKEAVNEEDNFHTMEPNDIGLSGSNGNNYADAFGNHLITNVSVGQQQPVFNNPHGQKDSSEIEKKYQQLLNDRNYGGHGPQKPETPDFTLDGSGEKVKQQKLMRKLQEQNNGMGMNGMNGMSGIGGMGGMDGIMGNMSGMDNMAGINMGTPIIPQGNMDDVYASLLGAGAPSQNSNIPFMGMGNPLMPTSSTNMNGQNNMGMNGMNMNGMNMNGMNMNGMNMNGMNGMNMNGMNGMNGMNMNGMSGMNGMNMGGMNMGGMNGMNMGGMNGMNNGMGYMGAMAQSEKSMQLQSDYEKKLAERAMIDLETHQPQKNNSMQNNQYGTNNGMGMNNGIGMGMNGGMGMGMGMNGGMGMGMNNGMGMGMNMGGM</sequence>
<dbReference type="EMBL" id="JX885207">
    <property type="protein sequence ID" value="AGD92472.1"/>
    <property type="molecule type" value="Genomic_DNA"/>
</dbReference>
<gene>
    <name evidence="2" type="ORF">LBA_00554</name>
</gene>
<reference evidence="2 3" key="1">
    <citation type="journal article" date="2013" name="Clin. Infect. Dis.">
        <title>First isolation of Mimivirus in a patient with pneumonia.</title>
        <authorList>
            <person name="Saadi H."/>
            <person name="Pagnier I."/>
            <person name="Colson P."/>
            <person name="Cherif J.K."/>
            <person name="Beji M."/>
            <person name="Boughalmi M."/>
            <person name="Azza S."/>
            <person name="Armstrong N."/>
            <person name="Robert C."/>
            <person name="Fournous G."/>
            <person name="La Scola B."/>
            <person name="Raoult D."/>
        </authorList>
    </citation>
    <scope>NUCLEOTIDE SEQUENCE [LARGE SCALE GENOMIC DNA]</scope>
    <source>
        <strain evidence="2">LBA111</strain>
    </source>
</reference>